<gene>
    <name evidence="1" type="ORF">DRB17_06810</name>
</gene>
<dbReference type="Pfam" id="PF08734">
    <property type="entry name" value="GYD"/>
    <property type="match status" value="1"/>
</dbReference>
<sequence length="92" mass="10451">MRYILLGKLDPEWAGRQRERVSAAREKAKELGIEIQAVYYTHGPYDFIALISASDPYVVEAFALWYLKKKFGRIEASPALDESAMADAVDRI</sequence>
<comment type="caution">
    <text evidence="1">The sequence shown here is derived from an EMBL/GenBank/DDBJ whole genome shotgun (WGS) entry which is preliminary data.</text>
</comment>
<name>A0A369TDF1_9PROT</name>
<accession>A0A369TDF1</accession>
<dbReference type="AlphaFoldDB" id="A0A369TDF1"/>
<dbReference type="EMBL" id="QPMH01000004">
    <property type="protein sequence ID" value="RDD62862.1"/>
    <property type="molecule type" value="Genomic_DNA"/>
</dbReference>
<proteinExistence type="predicted"/>
<dbReference type="InterPro" id="IPR014845">
    <property type="entry name" value="GYD/TTHA1554"/>
</dbReference>
<dbReference type="Proteomes" id="UP000253941">
    <property type="component" value="Unassembled WGS sequence"/>
</dbReference>
<reference evidence="1 2" key="1">
    <citation type="submission" date="2018-07" db="EMBL/GenBank/DDBJ databases">
        <title>Venubactetium sediminum gen. nov., sp. nov., isolated from a marine solar saltern.</title>
        <authorList>
            <person name="Wang S."/>
        </authorList>
    </citation>
    <scope>NUCLEOTIDE SEQUENCE [LARGE SCALE GENOMIC DNA]</scope>
    <source>
        <strain evidence="1 2">WD2A32</strain>
    </source>
</reference>
<protein>
    <submittedName>
        <fullName evidence="1">GYD domain-containing protein</fullName>
    </submittedName>
</protein>
<organism evidence="1 2">
    <name type="scientific">Ferruginivarius sediminum</name>
    <dbReference type="NCBI Taxonomy" id="2661937"/>
    <lineage>
        <taxon>Bacteria</taxon>
        <taxon>Pseudomonadati</taxon>
        <taxon>Pseudomonadota</taxon>
        <taxon>Alphaproteobacteria</taxon>
        <taxon>Rhodospirillales</taxon>
        <taxon>Rhodospirillaceae</taxon>
        <taxon>Ferruginivarius</taxon>
    </lineage>
</organism>
<keyword evidence="2" id="KW-1185">Reference proteome</keyword>
<evidence type="ECO:0000313" key="2">
    <source>
        <dbReference type="Proteomes" id="UP000253941"/>
    </source>
</evidence>
<dbReference type="RefSeq" id="WP_114581436.1">
    <property type="nucleotide sequence ID" value="NZ_QPMH01000004.1"/>
</dbReference>
<evidence type="ECO:0000313" key="1">
    <source>
        <dbReference type="EMBL" id="RDD62862.1"/>
    </source>
</evidence>